<dbReference type="EMBL" id="JACGWZ010000002">
    <property type="protein sequence ID" value="MBA8824884.1"/>
    <property type="molecule type" value="Genomic_DNA"/>
</dbReference>
<name>A0A839DTR5_9PSEU</name>
<proteinExistence type="predicted"/>
<accession>A0A839DTR5</accession>
<protein>
    <submittedName>
        <fullName evidence="1">Uncharacterized protein</fullName>
    </submittedName>
</protein>
<dbReference type="RefSeq" id="WP_182544074.1">
    <property type="nucleotide sequence ID" value="NZ_JACGWZ010000002.1"/>
</dbReference>
<dbReference type="AlphaFoldDB" id="A0A839DTR5"/>
<evidence type="ECO:0000313" key="2">
    <source>
        <dbReference type="Proteomes" id="UP000569329"/>
    </source>
</evidence>
<dbReference type="Proteomes" id="UP000569329">
    <property type="component" value="Unassembled WGS sequence"/>
</dbReference>
<sequence>MVALTDPGGRGFELIGQLRQIQLRRVPQEGTGLAEEMVPNPVNDLGGDRLIVAGQPGQVYDLKPILVSRRPTPDEPFRVILTEDIAQRTDQLGFSSGVFSSCPLPTTASE</sequence>
<reference evidence="1 2" key="1">
    <citation type="submission" date="2020-07" db="EMBL/GenBank/DDBJ databases">
        <title>Sequencing the genomes of 1000 actinobacteria strains.</title>
        <authorList>
            <person name="Klenk H.-P."/>
        </authorList>
    </citation>
    <scope>NUCLEOTIDE SEQUENCE [LARGE SCALE GENOMIC DNA]</scope>
    <source>
        <strain evidence="1 2">DSM 45975</strain>
    </source>
</reference>
<evidence type="ECO:0000313" key="1">
    <source>
        <dbReference type="EMBL" id="MBA8824884.1"/>
    </source>
</evidence>
<organism evidence="1 2">
    <name type="scientific">Halosaccharopolyspora lacisalsi</name>
    <dbReference type="NCBI Taxonomy" id="1000566"/>
    <lineage>
        <taxon>Bacteria</taxon>
        <taxon>Bacillati</taxon>
        <taxon>Actinomycetota</taxon>
        <taxon>Actinomycetes</taxon>
        <taxon>Pseudonocardiales</taxon>
        <taxon>Pseudonocardiaceae</taxon>
        <taxon>Halosaccharopolyspora</taxon>
    </lineage>
</organism>
<keyword evidence="2" id="KW-1185">Reference proteome</keyword>
<gene>
    <name evidence="1" type="ORF">FHX42_002231</name>
</gene>
<comment type="caution">
    <text evidence="1">The sequence shown here is derived from an EMBL/GenBank/DDBJ whole genome shotgun (WGS) entry which is preliminary data.</text>
</comment>